<dbReference type="Gene3D" id="1.20.144.10">
    <property type="entry name" value="Phosphatidic acid phosphatase type 2/haloperoxidase"/>
    <property type="match status" value="1"/>
</dbReference>
<feature type="domain" description="Phosphatidic acid phosphatase type 2/haloperoxidase" evidence="2">
    <location>
        <begin position="51"/>
        <end position="161"/>
    </location>
</feature>
<evidence type="ECO:0000313" key="3">
    <source>
        <dbReference type="EMBL" id="MFC5406051.1"/>
    </source>
</evidence>
<gene>
    <name evidence="3" type="ORF">ACFPOF_25195</name>
</gene>
<evidence type="ECO:0000259" key="2">
    <source>
        <dbReference type="SMART" id="SM00014"/>
    </source>
</evidence>
<keyword evidence="4" id="KW-1185">Reference proteome</keyword>
<dbReference type="CDD" id="cd03385">
    <property type="entry name" value="PAP2_BcrC_like"/>
    <property type="match status" value="1"/>
</dbReference>
<dbReference type="InterPro" id="IPR036938">
    <property type="entry name" value="PAP2/HPO_sf"/>
</dbReference>
<protein>
    <submittedName>
        <fullName evidence="3">Undecaprenyl-diphosphatase</fullName>
    </submittedName>
</protein>
<dbReference type="RefSeq" id="WP_378137892.1">
    <property type="nucleotide sequence ID" value="NZ_JBHSMI010000052.1"/>
</dbReference>
<dbReference type="SMART" id="SM00014">
    <property type="entry name" value="acidPPc"/>
    <property type="match status" value="1"/>
</dbReference>
<dbReference type="EMBL" id="JBHSMI010000052">
    <property type="protein sequence ID" value="MFC5406051.1"/>
    <property type="molecule type" value="Genomic_DNA"/>
</dbReference>
<accession>A0ABW0I0X1</accession>
<dbReference type="InterPro" id="IPR033879">
    <property type="entry name" value="UPP_Pase"/>
</dbReference>
<dbReference type="Proteomes" id="UP001596113">
    <property type="component" value="Unassembled WGS sequence"/>
</dbReference>
<evidence type="ECO:0000313" key="4">
    <source>
        <dbReference type="Proteomes" id="UP001596113"/>
    </source>
</evidence>
<reference evidence="4" key="1">
    <citation type="journal article" date="2019" name="Int. J. Syst. Evol. Microbiol.">
        <title>The Global Catalogue of Microorganisms (GCM) 10K type strain sequencing project: providing services to taxonomists for standard genome sequencing and annotation.</title>
        <authorList>
            <consortium name="The Broad Institute Genomics Platform"/>
            <consortium name="The Broad Institute Genome Sequencing Center for Infectious Disease"/>
            <person name="Wu L."/>
            <person name="Ma J."/>
        </authorList>
    </citation>
    <scope>NUCLEOTIDE SEQUENCE [LARGE SCALE GENOMIC DNA]</scope>
    <source>
        <strain evidence="4">CGMCC 1.18575</strain>
    </source>
</reference>
<proteinExistence type="predicted"/>
<keyword evidence="1" id="KW-0472">Membrane</keyword>
<organism evidence="3 4">
    <name type="scientific">Cohnella soli</name>
    <dbReference type="NCBI Taxonomy" id="425005"/>
    <lineage>
        <taxon>Bacteria</taxon>
        <taxon>Bacillati</taxon>
        <taxon>Bacillota</taxon>
        <taxon>Bacilli</taxon>
        <taxon>Bacillales</taxon>
        <taxon>Paenibacillaceae</taxon>
        <taxon>Cohnella</taxon>
    </lineage>
</organism>
<sequence>MNENLFHFFNQFASKFDTIDDMFEFFAQDIVWVILIMMAALWLTGKTNNQKLVFYAGLSAAAALLIGSLIISPAVNHPRPFVVHPVHQLIPHAPDASFPSDHATLAFSLAFSVWFARKKLGTVLLGLALLTGIARVYVGVHYPGDILGAIALSFVISYAVHLSNGKWDVLPNSCIQLYRTLTGKLKFGGRT</sequence>
<feature type="transmembrane region" description="Helical" evidence="1">
    <location>
        <begin position="123"/>
        <end position="140"/>
    </location>
</feature>
<feature type="transmembrane region" description="Helical" evidence="1">
    <location>
        <begin position="52"/>
        <end position="76"/>
    </location>
</feature>
<keyword evidence="1" id="KW-1133">Transmembrane helix</keyword>
<feature type="transmembrane region" description="Helical" evidence="1">
    <location>
        <begin position="146"/>
        <end position="163"/>
    </location>
</feature>
<dbReference type="Pfam" id="PF01569">
    <property type="entry name" value="PAP2"/>
    <property type="match status" value="1"/>
</dbReference>
<keyword evidence="1" id="KW-0812">Transmembrane</keyword>
<comment type="caution">
    <text evidence="3">The sequence shown here is derived from an EMBL/GenBank/DDBJ whole genome shotgun (WGS) entry which is preliminary data.</text>
</comment>
<dbReference type="InterPro" id="IPR000326">
    <property type="entry name" value="PAP2/HPO"/>
</dbReference>
<evidence type="ECO:0000256" key="1">
    <source>
        <dbReference type="SAM" id="Phobius"/>
    </source>
</evidence>
<name>A0ABW0I0X1_9BACL</name>
<dbReference type="PANTHER" id="PTHR14969:SF58">
    <property type="entry name" value="UNDECAPRENYL-DIPHOSPHATASE BCRC"/>
    <property type="match status" value="1"/>
</dbReference>
<dbReference type="PANTHER" id="PTHR14969">
    <property type="entry name" value="SPHINGOSINE-1-PHOSPHATE PHOSPHOHYDROLASE"/>
    <property type="match status" value="1"/>
</dbReference>
<dbReference type="SUPFAM" id="SSF48317">
    <property type="entry name" value="Acid phosphatase/Vanadium-dependent haloperoxidase"/>
    <property type="match status" value="1"/>
</dbReference>
<feature type="transmembrane region" description="Helical" evidence="1">
    <location>
        <begin position="25"/>
        <end position="45"/>
    </location>
</feature>